<dbReference type="Proteomes" id="UP000724672">
    <property type="component" value="Unassembled WGS sequence"/>
</dbReference>
<dbReference type="NCBIfam" id="NF005250">
    <property type="entry name" value="PRK06761.1"/>
    <property type="match status" value="1"/>
</dbReference>
<sequence>MATQLILIEGLPGSGKSTIAKITDEILNDLGIEHQTFREGNLNHPADYEGMACMTYKEFNELRSKFKKHLDFIDQYMVQKENNYFLAYDKIKKEIGSKFPNELLNKIIEYDIYEITLDRHIQLILERWTSFVESALKDKNVYIFECCFIQNPITVSLLRDNSPKEITINYIQKLKRIIEPLNPVLIYVNQNNIEKAFRKVVEERPASWSDGFMYYYTKRGFGKENNMQGLEGTIEVLKSRKTLELELLDALDMDHIKLDNSSYDYNKIKKEIVRNIDNFLKN</sequence>
<name>A0A942UUJ9_9FIRM</name>
<dbReference type="AlphaFoldDB" id="A0A942UUJ9"/>
<accession>A0A942UUJ9</accession>
<gene>
    <name evidence="1" type="ORF">GOQ27_10305</name>
</gene>
<keyword evidence="2" id="KW-1185">Reference proteome</keyword>
<dbReference type="Gene3D" id="3.40.50.300">
    <property type="entry name" value="P-loop containing nucleotide triphosphate hydrolases"/>
    <property type="match status" value="1"/>
</dbReference>
<evidence type="ECO:0000313" key="2">
    <source>
        <dbReference type="Proteomes" id="UP000724672"/>
    </source>
</evidence>
<dbReference type="RefSeq" id="WP_203366785.1">
    <property type="nucleotide sequence ID" value="NZ_WSFT01000039.1"/>
</dbReference>
<dbReference type="EMBL" id="WSFT01000039">
    <property type="protein sequence ID" value="MBS4538858.1"/>
    <property type="molecule type" value="Genomic_DNA"/>
</dbReference>
<dbReference type="SUPFAM" id="SSF52540">
    <property type="entry name" value="P-loop containing nucleoside triphosphate hydrolases"/>
    <property type="match status" value="1"/>
</dbReference>
<evidence type="ECO:0000313" key="1">
    <source>
        <dbReference type="EMBL" id="MBS4538858.1"/>
    </source>
</evidence>
<proteinExistence type="predicted"/>
<protein>
    <submittedName>
        <fullName evidence="1">Uncharacterized protein</fullName>
    </submittedName>
</protein>
<organism evidence="1 2">
    <name type="scientific">Anaeromonas frigoriresistens</name>
    <dbReference type="NCBI Taxonomy" id="2683708"/>
    <lineage>
        <taxon>Bacteria</taxon>
        <taxon>Bacillati</taxon>
        <taxon>Bacillota</taxon>
        <taxon>Tissierellia</taxon>
        <taxon>Tissierellales</taxon>
        <taxon>Thermohalobacteraceae</taxon>
        <taxon>Anaeromonas</taxon>
    </lineage>
</organism>
<reference evidence="1" key="1">
    <citation type="submission" date="2019-12" db="EMBL/GenBank/DDBJ databases">
        <title>Clostridiaceae gen. nov. sp. nov., isolated from sediment in Xinjiang, China.</title>
        <authorList>
            <person name="Zhang R."/>
        </authorList>
    </citation>
    <scope>NUCLEOTIDE SEQUENCE</scope>
    <source>
        <strain evidence="1">D2Q-11</strain>
    </source>
</reference>
<dbReference type="InterPro" id="IPR027417">
    <property type="entry name" value="P-loop_NTPase"/>
</dbReference>
<comment type="caution">
    <text evidence="1">The sequence shown here is derived from an EMBL/GenBank/DDBJ whole genome shotgun (WGS) entry which is preliminary data.</text>
</comment>